<organism evidence="1 2">
    <name type="scientific">Phaeosphaeria nodorum (strain SN15 / ATCC MYA-4574 / FGSC 10173)</name>
    <name type="common">Glume blotch fungus</name>
    <name type="synonym">Parastagonospora nodorum</name>
    <dbReference type="NCBI Taxonomy" id="321614"/>
    <lineage>
        <taxon>Eukaryota</taxon>
        <taxon>Fungi</taxon>
        <taxon>Dikarya</taxon>
        <taxon>Ascomycota</taxon>
        <taxon>Pezizomycotina</taxon>
        <taxon>Dothideomycetes</taxon>
        <taxon>Pleosporomycetidae</taxon>
        <taxon>Pleosporales</taxon>
        <taxon>Pleosporineae</taxon>
        <taxon>Phaeosphaeriaceae</taxon>
        <taxon>Parastagonospora</taxon>
    </lineage>
</organism>
<dbReference type="EMBL" id="CP069024">
    <property type="protein sequence ID" value="QRC92519.1"/>
    <property type="molecule type" value="Genomic_DNA"/>
</dbReference>
<accession>A0A7U2HW62</accession>
<evidence type="ECO:0000313" key="2">
    <source>
        <dbReference type="Proteomes" id="UP000663193"/>
    </source>
</evidence>
<evidence type="ECO:0000313" key="1">
    <source>
        <dbReference type="EMBL" id="QRC92519.1"/>
    </source>
</evidence>
<protein>
    <recommendedName>
        <fullName evidence="3">BTB domain-containing protein</fullName>
    </recommendedName>
</protein>
<proteinExistence type="predicted"/>
<reference evidence="2" key="1">
    <citation type="journal article" date="2021" name="BMC Genomics">
        <title>Chromosome-level genome assembly and manually-curated proteome of model necrotroph Parastagonospora nodorum Sn15 reveals a genome-wide trove of candidate effector homologs, and redundancy of virulence-related functions within an accessory chromosome.</title>
        <authorList>
            <person name="Bertazzoni S."/>
            <person name="Jones D.A.B."/>
            <person name="Phan H.T."/>
            <person name="Tan K.-C."/>
            <person name="Hane J.K."/>
        </authorList>
    </citation>
    <scope>NUCLEOTIDE SEQUENCE [LARGE SCALE GENOMIC DNA]</scope>
    <source>
        <strain evidence="2">SN15 / ATCC MYA-4574 / FGSC 10173)</strain>
    </source>
</reference>
<keyword evidence="2" id="KW-1185">Reference proteome</keyword>
<dbReference type="Proteomes" id="UP000663193">
    <property type="component" value="Chromosome 2"/>
</dbReference>
<sequence>MSTPSTKRYNFFQSALLDPQTKTSSNQPRIYKSAAAMPRPPPSTGNIMVVVGADPVTQRTWYLSKALLIRHCTHLAEICTNPFLTSVTLEDVDIRAFTNFVDYMRSSIYTLNEQIPGYRRVHEGIKACLIGQKLGCMAYSNAAIISLHMGFEPLAQLKTSNKRLSTIRAEDIDFVCRNTNKDENNNDLCKGLRQLFHDAVASHWSNWEVNKLTGHHDEYMGDWTELCVNYDDFRVTLLASCRTSDAQRHALFKPVNQYLSVEKRKVDEEATVKVDSPAASLGVIGDRRPVATPKRVLSGMKRKGLGERRRRERAEAGIVNTGATQNGDEDALGREETGEVRARDGNGWTMVNGATKKKA</sequence>
<dbReference type="VEuPathDB" id="FungiDB:JI435_084160"/>
<dbReference type="OrthoDB" id="3685561at2759"/>
<dbReference type="AlphaFoldDB" id="A0A7U2HW62"/>
<name>A0A7U2HW62_PHANO</name>
<evidence type="ECO:0008006" key="3">
    <source>
        <dbReference type="Google" id="ProtNLM"/>
    </source>
</evidence>
<gene>
    <name evidence="1" type="ORF">JI435_084160</name>
</gene>